<dbReference type="InterPro" id="IPR009081">
    <property type="entry name" value="PP-bd_ACP"/>
</dbReference>
<protein>
    <submittedName>
        <fullName evidence="4">Amino acid adenylation domain-containing protein</fullName>
    </submittedName>
</protein>
<dbReference type="Gene3D" id="3.40.50.12780">
    <property type="entry name" value="N-terminal domain of ligase-like"/>
    <property type="match status" value="1"/>
</dbReference>
<dbReference type="Gene3D" id="3.30.300.30">
    <property type="match status" value="1"/>
</dbReference>
<dbReference type="NCBIfam" id="TIGR01733">
    <property type="entry name" value="AA-adenyl-dom"/>
    <property type="match status" value="1"/>
</dbReference>
<gene>
    <name evidence="4" type="ORF">DMH04_14850</name>
</gene>
<dbReference type="InterPro" id="IPR010071">
    <property type="entry name" value="AA_adenyl_dom"/>
</dbReference>
<dbReference type="InterPro" id="IPR006162">
    <property type="entry name" value="Ppantetheine_attach_site"/>
</dbReference>
<dbReference type="InterPro" id="IPR025110">
    <property type="entry name" value="AMP-bd_C"/>
</dbReference>
<evidence type="ECO:0000313" key="4">
    <source>
        <dbReference type="EMBL" id="RSM85956.1"/>
    </source>
</evidence>
<dbReference type="EMBL" id="QHKI01000010">
    <property type="protein sequence ID" value="RSM85956.1"/>
    <property type="molecule type" value="Genomic_DNA"/>
</dbReference>
<dbReference type="Pfam" id="PF13193">
    <property type="entry name" value="AMP-binding_C"/>
    <property type="match status" value="1"/>
</dbReference>
<dbReference type="InterPro" id="IPR042099">
    <property type="entry name" value="ANL_N_sf"/>
</dbReference>
<dbReference type="InterPro" id="IPR020806">
    <property type="entry name" value="PKS_PP-bd"/>
</dbReference>
<accession>A0A428ZD34</accession>
<dbReference type="SMART" id="SM00823">
    <property type="entry name" value="PKS_PP"/>
    <property type="match status" value="1"/>
</dbReference>
<dbReference type="Pfam" id="PF00550">
    <property type="entry name" value="PP-binding"/>
    <property type="match status" value="1"/>
</dbReference>
<dbReference type="InterPro" id="IPR000873">
    <property type="entry name" value="AMP-dep_synth/lig_dom"/>
</dbReference>
<dbReference type="PROSITE" id="PS00455">
    <property type="entry name" value="AMP_BINDING"/>
    <property type="match status" value="1"/>
</dbReference>
<dbReference type="Gene3D" id="1.10.1200.10">
    <property type="entry name" value="ACP-like"/>
    <property type="match status" value="1"/>
</dbReference>
<proteinExistence type="predicted"/>
<dbReference type="Pfam" id="PF00501">
    <property type="entry name" value="AMP-binding"/>
    <property type="match status" value="1"/>
</dbReference>
<dbReference type="AlphaFoldDB" id="A0A428ZD34"/>
<dbReference type="GO" id="GO:0044550">
    <property type="term" value="P:secondary metabolite biosynthetic process"/>
    <property type="evidence" value="ECO:0007669"/>
    <property type="project" value="TreeGrafter"/>
</dbReference>
<comment type="caution">
    <text evidence="4">The sequence shown here is derived from an EMBL/GenBank/DDBJ whole genome shotgun (WGS) entry which is preliminary data.</text>
</comment>
<dbReference type="RefSeq" id="WP_051792718.1">
    <property type="nucleotide sequence ID" value="NZ_QHKI01000010.1"/>
</dbReference>
<evidence type="ECO:0000259" key="3">
    <source>
        <dbReference type="PROSITE" id="PS50075"/>
    </source>
</evidence>
<evidence type="ECO:0000256" key="2">
    <source>
        <dbReference type="ARBA" id="ARBA00022553"/>
    </source>
</evidence>
<keyword evidence="1" id="KW-0596">Phosphopantetheine</keyword>
<name>A0A428ZD34_KIBAR</name>
<organism evidence="4 5">
    <name type="scientific">Kibdelosporangium aridum</name>
    <dbReference type="NCBI Taxonomy" id="2030"/>
    <lineage>
        <taxon>Bacteria</taxon>
        <taxon>Bacillati</taxon>
        <taxon>Actinomycetota</taxon>
        <taxon>Actinomycetes</taxon>
        <taxon>Pseudonocardiales</taxon>
        <taxon>Pseudonocardiaceae</taxon>
        <taxon>Kibdelosporangium</taxon>
    </lineage>
</organism>
<sequence length="578" mass="62885">MDMTLPELVRAQIRVRPEAPAVSASGARITYRELDDWSDAVARKLMACGITTGDRVAVTARRSLAYPAAVLGVLKAGAVYVPVDRSYPAERQRFLLADAAVAALVTWEDDEGPPNLPVIRIGASPQSAEGPELPDTREDDLAYVMYTSGSTGSPKGVMVEHRQIVDLVSADERLHVRPGERVAMLAPVSFDASTFELWNTLCRGGELVVLPEEAFSVAELSAWLRDFSPDWIFLTTGLFHTLVDHEPDALKSVGRLITGGDVLSTRHLRTAAGYVRHAVYAAYGPTETTTFATLHRIDPSKIDGSAPLGTPLSGTEIHLLDRELQPIAAGEVGEICIGGPGVARGYLGQPELTAERFVTDPRTGHRLYRSGDLGGWRPDGVLEFHGRKDRQVKIRGHRVEPNEIESHLSEHPGVGSALVEAVEDASGSKRLVAYIVPARGAMPAQDRLRQWITDRLPAYMEPATIVLLESAPLDANGKPDRARLPYPFTRRDELPGLPDYFEPDTDVERQIATAMAEALDLDRVGMDDNFNLLGGDSLRSMDVLAKLRAAGVEVPAREFFGTPTPAALARVWHDIAGQ</sequence>
<dbReference type="InterPro" id="IPR020845">
    <property type="entry name" value="AMP-binding_CS"/>
</dbReference>
<evidence type="ECO:0000256" key="1">
    <source>
        <dbReference type="ARBA" id="ARBA00022450"/>
    </source>
</evidence>
<dbReference type="GO" id="GO:0031177">
    <property type="term" value="F:phosphopantetheine binding"/>
    <property type="evidence" value="ECO:0007669"/>
    <property type="project" value="InterPro"/>
</dbReference>
<dbReference type="CDD" id="cd12117">
    <property type="entry name" value="A_NRPS_Srf_like"/>
    <property type="match status" value="1"/>
</dbReference>
<dbReference type="PRINTS" id="PR00154">
    <property type="entry name" value="AMPBINDING"/>
</dbReference>
<dbReference type="InterPro" id="IPR036736">
    <property type="entry name" value="ACP-like_sf"/>
</dbReference>
<dbReference type="GO" id="GO:0043041">
    <property type="term" value="P:amino acid activation for nonribosomal peptide biosynthetic process"/>
    <property type="evidence" value="ECO:0007669"/>
    <property type="project" value="TreeGrafter"/>
</dbReference>
<dbReference type="InterPro" id="IPR045851">
    <property type="entry name" value="AMP-bd_C_sf"/>
</dbReference>
<evidence type="ECO:0000313" key="5">
    <source>
        <dbReference type="Proteomes" id="UP000287547"/>
    </source>
</evidence>
<dbReference type="SUPFAM" id="SSF47336">
    <property type="entry name" value="ACP-like"/>
    <property type="match status" value="1"/>
</dbReference>
<keyword evidence="2" id="KW-0597">Phosphoprotein</keyword>
<reference evidence="4 5" key="1">
    <citation type="submission" date="2018-05" db="EMBL/GenBank/DDBJ databases">
        <title>Evolution of GPA BGCs.</title>
        <authorList>
            <person name="Waglechner N."/>
            <person name="Wright G.D."/>
        </authorList>
    </citation>
    <scope>NUCLEOTIDE SEQUENCE [LARGE SCALE GENOMIC DNA]</scope>
    <source>
        <strain evidence="4 5">A82846</strain>
    </source>
</reference>
<dbReference type="GO" id="GO:0005737">
    <property type="term" value="C:cytoplasm"/>
    <property type="evidence" value="ECO:0007669"/>
    <property type="project" value="TreeGrafter"/>
</dbReference>
<dbReference type="PANTHER" id="PTHR45527:SF1">
    <property type="entry name" value="FATTY ACID SYNTHASE"/>
    <property type="match status" value="1"/>
</dbReference>
<dbReference type="SUPFAM" id="SSF56801">
    <property type="entry name" value="Acetyl-CoA synthetase-like"/>
    <property type="match status" value="1"/>
</dbReference>
<dbReference type="PROSITE" id="PS50075">
    <property type="entry name" value="CARRIER"/>
    <property type="match status" value="1"/>
</dbReference>
<feature type="domain" description="Carrier" evidence="3">
    <location>
        <begin position="502"/>
        <end position="576"/>
    </location>
</feature>
<dbReference type="OrthoDB" id="3243414at2"/>
<dbReference type="PROSITE" id="PS00012">
    <property type="entry name" value="PHOSPHOPANTETHEINE"/>
    <property type="match status" value="1"/>
</dbReference>
<dbReference type="Proteomes" id="UP000287547">
    <property type="component" value="Unassembled WGS sequence"/>
</dbReference>
<dbReference type="InterPro" id="IPR020459">
    <property type="entry name" value="AMP-binding"/>
</dbReference>
<dbReference type="PANTHER" id="PTHR45527">
    <property type="entry name" value="NONRIBOSOMAL PEPTIDE SYNTHETASE"/>
    <property type="match status" value="1"/>
</dbReference>